<accession>A0A8X6P6N8</accession>
<dbReference type="AlphaFoldDB" id="A0A8X6P6N8"/>
<proteinExistence type="predicted"/>
<organism evidence="1 2">
    <name type="scientific">Nephila pilipes</name>
    <name type="common">Giant wood spider</name>
    <name type="synonym">Nephila maculata</name>
    <dbReference type="NCBI Taxonomy" id="299642"/>
    <lineage>
        <taxon>Eukaryota</taxon>
        <taxon>Metazoa</taxon>
        <taxon>Ecdysozoa</taxon>
        <taxon>Arthropoda</taxon>
        <taxon>Chelicerata</taxon>
        <taxon>Arachnida</taxon>
        <taxon>Araneae</taxon>
        <taxon>Araneomorphae</taxon>
        <taxon>Entelegynae</taxon>
        <taxon>Araneoidea</taxon>
        <taxon>Nephilidae</taxon>
        <taxon>Nephila</taxon>
    </lineage>
</organism>
<name>A0A8X6P6N8_NEPPI</name>
<feature type="non-terminal residue" evidence="1">
    <location>
        <position position="27"/>
    </location>
</feature>
<sequence>MNCAEAEASWICATSIMHQKVDLGTPK</sequence>
<keyword evidence="2" id="KW-1185">Reference proteome</keyword>
<gene>
    <name evidence="1" type="ORF">NPIL_369691</name>
</gene>
<dbReference type="EMBL" id="BMAW01065596">
    <property type="protein sequence ID" value="GFT51107.1"/>
    <property type="molecule type" value="Genomic_DNA"/>
</dbReference>
<evidence type="ECO:0000313" key="2">
    <source>
        <dbReference type="Proteomes" id="UP000887013"/>
    </source>
</evidence>
<reference evidence="1" key="1">
    <citation type="submission" date="2020-08" db="EMBL/GenBank/DDBJ databases">
        <title>Multicomponent nature underlies the extraordinary mechanical properties of spider dragline silk.</title>
        <authorList>
            <person name="Kono N."/>
            <person name="Nakamura H."/>
            <person name="Mori M."/>
            <person name="Yoshida Y."/>
            <person name="Ohtoshi R."/>
            <person name="Malay A.D."/>
            <person name="Moran D.A.P."/>
            <person name="Tomita M."/>
            <person name="Numata K."/>
            <person name="Arakawa K."/>
        </authorList>
    </citation>
    <scope>NUCLEOTIDE SEQUENCE</scope>
</reference>
<protein>
    <submittedName>
        <fullName evidence="1">Uncharacterized protein</fullName>
    </submittedName>
</protein>
<comment type="caution">
    <text evidence="1">The sequence shown here is derived from an EMBL/GenBank/DDBJ whole genome shotgun (WGS) entry which is preliminary data.</text>
</comment>
<evidence type="ECO:0000313" key="1">
    <source>
        <dbReference type="EMBL" id="GFT51107.1"/>
    </source>
</evidence>
<dbReference type="Proteomes" id="UP000887013">
    <property type="component" value="Unassembled WGS sequence"/>
</dbReference>